<reference evidence="2 3" key="1">
    <citation type="submission" date="2014-02" db="EMBL/GenBank/DDBJ databases">
        <title>Expanding our view of genomic diversity in Candidatus Accumulibacter clades.</title>
        <authorList>
            <person name="Skennerton C.T."/>
            <person name="Barr J.J."/>
            <person name="Slater F.R."/>
            <person name="Bond P.L."/>
            <person name="Tyson G.W."/>
        </authorList>
    </citation>
    <scope>NUCLEOTIDE SEQUENCE [LARGE SCALE GENOMIC DNA]</scope>
    <source>
        <strain evidence="3">BA-92</strain>
    </source>
</reference>
<dbReference type="Proteomes" id="UP000021816">
    <property type="component" value="Unassembled WGS sequence"/>
</dbReference>
<evidence type="ECO:0000313" key="2">
    <source>
        <dbReference type="EMBL" id="EXI78317.1"/>
    </source>
</evidence>
<comment type="caution">
    <text evidence="2">The sequence shown here is derived from an EMBL/GenBank/DDBJ whole genome shotgun (WGS) entry which is preliminary data.</text>
</comment>
<gene>
    <name evidence="2" type="ORF">AW10_03161</name>
</gene>
<sequence length="81" mass="8504">MEHFIGGAHYFRVAIAFILPAFSTFKGTAMTVCPIAIVAGCQKCPAFKICPLKSVLGDQPSAAEQDAKSSGTAAQEKDGKK</sequence>
<name>A0A011PMQ5_9PROT</name>
<dbReference type="AlphaFoldDB" id="A0A011PMQ5"/>
<proteinExistence type="predicted"/>
<accession>A0A011PMQ5</accession>
<protein>
    <submittedName>
        <fullName evidence="2">Uncharacterized protein</fullName>
    </submittedName>
</protein>
<feature type="region of interest" description="Disordered" evidence="1">
    <location>
        <begin position="61"/>
        <end position="81"/>
    </location>
</feature>
<organism evidence="2 3">
    <name type="scientific">Candidatus Accumulibacter appositus</name>
    <dbReference type="NCBI Taxonomy" id="1454003"/>
    <lineage>
        <taxon>Bacteria</taxon>
        <taxon>Pseudomonadati</taxon>
        <taxon>Pseudomonadota</taxon>
        <taxon>Betaproteobacteria</taxon>
        <taxon>Candidatus Accumulibacter</taxon>
    </lineage>
</organism>
<evidence type="ECO:0000313" key="3">
    <source>
        <dbReference type="Proteomes" id="UP000021816"/>
    </source>
</evidence>
<evidence type="ECO:0000256" key="1">
    <source>
        <dbReference type="SAM" id="MobiDB-lite"/>
    </source>
</evidence>
<dbReference type="STRING" id="1454003.AW10_03161"/>
<dbReference type="EMBL" id="JEMX01000075">
    <property type="protein sequence ID" value="EXI78317.1"/>
    <property type="molecule type" value="Genomic_DNA"/>
</dbReference>
<dbReference type="PATRIC" id="fig|1454003.3.peg.3217"/>